<evidence type="ECO:0000256" key="3">
    <source>
        <dbReference type="ARBA" id="ARBA00022840"/>
    </source>
</evidence>
<dbReference type="Gene3D" id="3.40.50.300">
    <property type="entry name" value="P-loop containing nucleotide triphosphate hydrolases"/>
    <property type="match status" value="1"/>
</dbReference>
<keyword evidence="8" id="KW-1185">Reference proteome</keyword>
<dbReference type="GO" id="GO:0004386">
    <property type="term" value="F:helicase activity"/>
    <property type="evidence" value="ECO:0007669"/>
    <property type="project" value="UniProtKB-KW"/>
</dbReference>
<evidence type="ECO:0000256" key="1">
    <source>
        <dbReference type="ARBA" id="ARBA00022741"/>
    </source>
</evidence>
<evidence type="ECO:0000259" key="6">
    <source>
        <dbReference type="PROSITE" id="PS51194"/>
    </source>
</evidence>
<dbReference type="PROSITE" id="PS51194">
    <property type="entry name" value="HELICASE_CTER"/>
    <property type="match status" value="1"/>
</dbReference>
<feature type="compositionally biased region" description="Low complexity" evidence="4">
    <location>
        <begin position="1093"/>
        <end position="1106"/>
    </location>
</feature>
<feature type="domain" description="Helicase C-terminal" evidence="6">
    <location>
        <begin position="929"/>
        <end position="1094"/>
    </location>
</feature>
<proteinExistence type="predicted"/>
<evidence type="ECO:0000259" key="5">
    <source>
        <dbReference type="PROSITE" id="PS51192"/>
    </source>
</evidence>
<feature type="compositionally biased region" description="Polar residues" evidence="4">
    <location>
        <begin position="111"/>
        <end position="121"/>
    </location>
</feature>
<dbReference type="InterPro" id="IPR014001">
    <property type="entry name" value="Helicase_ATP-bd"/>
</dbReference>
<evidence type="ECO:0000256" key="4">
    <source>
        <dbReference type="SAM" id="MobiDB-lite"/>
    </source>
</evidence>
<dbReference type="SUPFAM" id="SSF52540">
    <property type="entry name" value="P-loop containing nucleoside triphosphate hydrolases"/>
    <property type="match status" value="2"/>
</dbReference>
<dbReference type="FunFam" id="3.40.50.300:FF:002881">
    <property type="entry name" value="Putative snf2 family helicase atpase protein"/>
    <property type="match status" value="1"/>
</dbReference>
<dbReference type="PROSITE" id="PS51192">
    <property type="entry name" value="HELICASE_ATP_BIND_1"/>
    <property type="match status" value="1"/>
</dbReference>
<organism evidence="7 8">
    <name type="scientific">Phialocephala subalpina</name>
    <dbReference type="NCBI Taxonomy" id="576137"/>
    <lineage>
        <taxon>Eukaryota</taxon>
        <taxon>Fungi</taxon>
        <taxon>Dikarya</taxon>
        <taxon>Ascomycota</taxon>
        <taxon>Pezizomycotina</taxon>
        <taxon>Leotiomycetes</taxon>
        <taxon>Helotiales</taxon>
        <taxon>Mollisiaceae</taxon>
        <taxon>Phialocephala</taxon>
        <taxon>Phialocephala fortinii species complex</taxon>
    </lineage>
</organism>
<sequence length="1165" mass="128913">MAFNDGATQPTLLVDNSPPPKRQKTASGYNSTSTSANNTGAYNSDNDSGDDLLADFIPDTPGNGYQTQPTQILPRAANATSSPPPTPKTVVQVPASSPFSGRDSEPRPPHNVSTPTQQKSSLPPRCLAMSMAPAGTAYRPPAGIVAKPPVKVYTIPDDDDSRPTYVGDSSDDESGLANIAPTKFISRSANSSFGGSPSKDAQNTSNGQAKFNAVMNNSVYKGPASGKANAKASQLQMRPERAQAIVDIGMDDVDEKMKRLITQFRGILPHVPVLTAQNMITESKGNVQDAVDKYMNAQEKQPEIIVIEDEIETPQKKPELQMKRGLTGPIASIRERYSTQAAPKPQAAVAEAPKKRKLVQGRKHPSSPATPQVSSPLKPQLPDIEDDYDSDSGLASGQEEEEDNPELEDRVLKFLNTCTLKDAIDLTSLSQHELEIMIAARPFKTLDAARVVENQKTTKGGRKSARAPIGDKIVQKCIDMFEAFDAITTLETTCEELGRPIGEEMKEWGFDVFGASKTGELELTSLDDDLQRDSGLGSPSSGPASNAGDDDIKTPVVKRKKNVEFLKKPDMMAEDCVLKDYQVVGLNWLALMYRHNLSCILADDMGLGKTCQVISLLTHLVETGHTGPHVVICPGSTLENWLREFRKFSPDLSIVVYHGSQPERAEAAEDYLERRDVINVVVTTYDMAWKKEDNKFLRRMEADVIVYDEGHMLKNTKAQRYQGMIKIPANFRLLLTGTPLQNNLRELVAILAFILPDVFATLHDQLDFIFKVKATTHDKDHAALLSKQRIDRARSILTPFVLHCKLHPAQKEIYDSFMEQARERARIRVEGGVVPKADENNPLMQLRKAAIHPLLFRRHFTESKIKQMADILRKRETQYFPSSQKLEHLLGEMRLMSDFWLHTWCEIYPCIRKFDIPDLAWMDSGKVETMSKLVKSYKENGDRVLIFSQFALVLDILEAVLNSSGIVFTRIDGSTKIDERQTKIDEFRDDKSITAFLLTTKAGGTGINLMYANKVIIFDSSFNPQDDKQAENRAHRVGQKKQVEVVRLVTRDTVEEQIHQLGESKLMLDGRVAGEEASDEAGEQAISKMLLDGTGTSNGTEETGAEASKEAEPEPKSSQGKLPTRKKASILDMLTTKKENEKPSGSRSTKESLATIDDDGEEMLV</sequence>
<dbReference type="AlphaFoldDB" id="A0A1L7WDH0"/>
<feature type="compositionally biased region" description="Polar residues" evidence="4">
    <location>
        <begin position="367"/>
        <end position="377"/>
    </location>
</feature>
<feature type="domain" description="Helicase ATP-binding" evidence="5">
    <location>
        <begin position="590"/>
        <end position="757"/>
    </location>
</feature>
<dbReference type="SMART" id="SM00487">
    <property type="entry name" value="DEXDc"/>
    <property type="match status" value="1"/>
</dbReference>
<evidence type="ECO:0000313" key="8">
    <source>
        <dbReference type="Proteomes" id="UP000184330"/>
    </source>
</evidence>
<dbReference type="OrthoDB" id="5857104at2759"/>
<feature type="compositionally biased region" description="Low complexity" evidence="4">
    <location>
        <begin position="341"/>
        <end position="351"/>
    </location>
</feature>
<dbReference type="GO" id="GO:0016787">
    <property type="term" value="F:hydrolase activity"/>
    <property type="evidence" value="ECO:0007669"/>
    <property type="project" value="UniProtKB-KW"/>
</dbReference>
<keyword evidence="2" id="KW-0378">Hydrolase</keyword>
<name>A0A1L7WDH0_9HELO</name>
<feature type="region of interest" description="Disordered" evidence="4">
    <location>
        <begin position="1"/>
        <end position="125"/>
    </location>
</feature>
<dbReference type="InterPro" id="IPR038718">
    <property type="entry name" value="SNF2-like_sf"/>
</dbReference>
<dbReference type="InterPro" id="IPR027417">
    <property type="entry name" value="P-loop_NTPase"/>
</dbReference>
<protein>
    <submittedName>
        <fullName evidence="7">Related to helicases of the Snf2/Rad54 family</fullName>
    </submittedName>
</protein>
<gene>
    <name evidence="7" type="ORF">PAC_00691</name>
</gene>
<keyword evidence="7" id="KW-0347">Helicase</keyword>
<dbReference type="InterPro" id="IPR001650">
    <property type="entry name" value="Helicase_C-like"/>
</dbReference>
<keyword evidence="3" id="KW-0067">ATP-binding</keyword>
<feature type="compositionally biased region" description="Polar residues" evidence="4">
    <location>
        <begin position="1"/>
        <end position="11"/>
    </location>
</feature>
<feature type="region of interest" description="Disordered" evidence="4">
    <location>
        <begin position="529"/>
        <end position="553"/>
    </location>
</feature>
<dbReference type="InterPro" id="IPR000330">
    <property type="entry name" value="SNF2_N"/>
</dbReference>
<dbReference type="EMBL" id="FJOG01000001">
    <property type="protein sequence ID" value="CZR50817.1"/>
    <property type="molecule type" value="Genomic_DNA"/>
</dbReference>
<feature type="region of interest" description="Disordered" evidence="4">
    <location>
        <begin position="335"/>
        <end position="407"/>
    </location>
</feature>
<dbReference type="CDD" id="cd18793">
    <property type="entry name" value="SF2_C_SNF"/>
    <property type="match status" value="1"/>
</dbReference>
<dbReference type="Gene3D" id="3.40.50.10810">
    <property type="entry name" value="Tandem AAA-ATPase domain"/>
    <property type="match status" value="1"/>
</dbReference>
<dbReference type="Pfam" id="PF00176">
    <property type="entry name" value="SNF2-rel_dom"/>
    <property type="match status" value="1"/>
</dbReference>
<dbReference type="Pfam" id="PF00271">
    <property type="entry name" value="Helicase_C"/>
    <property type="match status" value="1"/>
</dbReference>
<dbReference type="Proteomes" id="UP000184330">
    <property type="component" value="Unassembled WGS sequence"/>
</dbReference>
<dbReference type="InterPro" id="IPR049730">
    <property type="entry name" value="SNF2/RAD54-like_C"/>
</dbReference>
<dbReference type="STRING" id="576137.A0A1L7WDH0"/>
<evidence type="ECO:0000256" key="2">
    <source>
        <dbReference type="ARBA" id="ARBA00022801"/>
    </source>
</evidence>
<reference evidence="7 8" key="1">
    <citation type="submission" date="2016-03" db="EMBL/GenBank/DDBJ databases">
        <authorList>
            <person name="Ploux O."/>
        </authorList>
    </citation>
    <scope>NUCLEOTIDE SEQUENCE [LARGE SCALE GENOMIC DNA]</scope>
    <source>
        <strain evidence="7 8">UAMH 11012</strain>
    </source>
</reference>
<feature type="region of interest" description="Disordered" evidence="4">
    <location>
        <begin position="155"/>
        <end position="176"/>
    </location>
</feature>
<keyword evidence="1" id="KW-0547">Nucleotide-binding</keyword>
<feature type="compositionally biased region" description="Basic and acidic residues" evidence="4">
    <location>
        <begin position="1135"/>
        <end position="1150"/>
    </location>
</feature>
<dbReference type="PANTHER" id="PTHR10799">
    <property type="entry name" value="SNF2/RAD54 HELICASE FAMILY"/>
    <property type="match status" value="1"/>
</dbReference>
<feature type="region of interest" description="Disordered" evidence="4">
    <location>
        <begin position="1091"/>
        <end position="1165"/>
    </location>
</feature>
<evidence type="ECO:0000313" key="7">
    <source>
        <dbReference type="EMBL" id="CZR50817.1"/>
    </source>
</evidence>
<feature type="compositionally biased region" description="Low complexity" evidence="4">
    <location>
        <begin position="534"/>
        <end position="547"/>
    </location>
</feature>
<feature type="compositionally biased region" description="Acidic residues" evidence="4">
    <location>
        <begin position="1156"/>
        <end position="1165"/>
    </location>
</feature>
<feature type="compositionally biased region" description="Polar residues" evidence="4">
    <location>
        <begin position="25"/>
        <end position="46"/>
    </location>
</feature>
<accession>A0A1L7WDH0</accession>
<dbReference type="GO" id="GO:0005524">
    <property type="term" value="F:ATP binding"/>
    <property type="evidence" value="ECO:0007669"/>
    <property type="project" value="InterPro"/>
</dbReference>
<dbReference type="SMART" id="SM00490">
    <property type="entry name" value="HELICc"/>
    <property type="match status" value="1"/>
</dbReference>
<feature type="compositionally biased region" description="Basic residues" evidence="4">
    <location>
        <begin position="354"/>
        <end position="365"/>
    </location>
</feature>